<dbReference type="PROSITE" id="PS51898">
    <property type="entry name" value="TYR_RECOMBINASE"/>
    <property type="match status" value="1"/>
</dbReference>
<proteinExistence type="predicted"/>
<feature type="domain" description="Tyr recombinase" evidence="4">
    <location>
        <begin position="472"/>
        <end position="678"/>
    </location>
</feature>
<dbReference type="PANTHER" id="PTHR35617">
    <property type="entry name" value="PHAGE_INTEGRASE DOMAIN-CONTAINING PROTEIN"/>
    <property type="match status" value="1"/>
</dbReference>
<sequence>MCVLAIRNTTEPCNVPSETPTTPCVVSPLKPTTSRTSGICSCHSSLGETNAETTTTGLSRPPAGSALSSCTNSKVSTGSNRMVEKPYQRQQPLLPPNKKSLPVNRCIRLGDGGNVGPASPIISMEAQTATLVHQSSGTLCSSLGNFDCPRNSTGQLSPPSNRQQDSGSLHQAPRGIKIISHASGDSSPSQTSPGAQYPPTTSLHSRQIQHPGRPALQGCTTTRMALTTLNHTQGLSKVGDTIDRSICISQVSRGPSLCLDRPKRCQSNVCRCLLTNMELSIGLDIPTSTANPSGTASPEFCDRDISASVSPVDQDILATRHQNQGNRCPNASDRPTLPPARPINELCPTQCGRNGAGDLETTGWSAHLANWSDSERALLTAAWRPSTKSSYRQPWIRWRQWAEDHSIDPLRPPPTALARFLAHLHTNLQLAPASIAVHKSVIATWSDPENSVHLTSHPIVRRMMKGINSSQPRKEIRTVWDVAKLRDWIQENPPDNTSFFQVSRHVAVLLLLMSGRRVHDLTLLQVDAGHLQIISPDLVFWPQFGAKTDRPSFQQSGWRLSPDPNNPLWDVVSWVQLLLRLRRLRCGTMPIHNLFVSSRGRVKPASRAVIAKWVATALNAAGIEATPGSFRSAVNSHLARSHMPIDDILSRANWRSSDTFLRHYYRPISAPAKKDVAQDPTASFRPMA</sequence>
<dbReference type="SUPFAM" id="SSF56349">
    <property type="entry name" value="DNA breaking-rejoining enzymes"/>
    <property type="match status" value="1"/>
</dbReference>
<evidence type="ECO:0000256" key="1">
    <source>
        <dbReference type="ARBA" id="ARBA00023125"/>
    </source>
</evidence>
<dbReference type="InterPro" id="IPR002104">
    <property type="entry name" value="Integrase_catalytic"/>
</dbReference>
<dbReference type="PROSITE" id="PS51900">
    <property type="entry name" value="CB"/>
    <property type="match status" value="1"/>
</dbReference>
<feature type="domain" description="Core-binding (CB)" evidence="5">
    <location>
        <begin position="362"/>
        <end position="450"/>
    </location>
</feature>
<feature type="compositionally biased region" description="Polar residues" evidence="3">
    <location>
        <begin position="150"/>
        <end position="169"/>
    </location>
</feature>
<organism evidence="6">
    <name type="scientific">Lygus hesperus</name>
    <name type="common">Western plant bug</name>
    <dbReference type="NCBI Taxonomy" id="30085"/>
    <lineage>
        <taxon>Eukaryota</taxon>
        <taxon>Metazoa</taxon>
        <taxon>Ecdysozoa</taxon>
        <taxon>Arthropoda</taxon>
        <taxon>Hexapoda</taxon>
        <taxon>Insecta</taxon>
        <taxon>Pterygota</taxon>
        <taxon>Neoptera</taxon>
        <taxon>Paraneoptera</taxon>
        <taxon>Hemiptera</taxon>
        <taxon>Heteroptera</taxon>
        <taxon>Panheteroptera</taxon>
        <taxon>Cimicomorpha</taxon>
        <taxon>Miridae</taxon>
        <taxon>Mirini</taxon>
        <taxon>Lygus</taxon>
    </lineage>
</organism>
<evidence type="ECO:0000313" key="6">
    <source>
        <dbReference type="EMBL" id="JAQ04516.1"/>
    </source>
</evidence>
<evidence type="ECO:0000256" key="2">
    <source>
        <dbReference type="ARBA" id="ARBA00023172"/>
    </source>
</evidence>
<feature type="region of interest" description="Disordered" evidence="3">
    <location>
        <begin position="51"/>
        <end position="99"/>
    </location>
</feature>
<dbReference type="Gene3D" id="1.10.443.10">
    <property type="entry name" value="Intergrase catalytic core"/>
    <property type="match status" value="1"/>
</dbReference>
<feature type="compositionally biased region" description="Polar residues" evidence="3">
    <location>
        <begin position="66"/>
        <end position="80"/>
    </location>
</feature>
<name>A0A146LBF3_LYGHE</name>
<evidence type="ECO:0000259" key="4">
    <source>
        <dbReference type="PROSITE" id="PS51898"/>
    </source>
</evidence>
<dbReference type="SUPFAM" id="SSF47823">
    <property type="entry name" value="lambda integrase-like, N-terminal domain"/>
    <property type="match status" value="1"/>
</dbReference>
<dbReference type="Gene3D" id="1.10.150.130">
    <property type="match status" value="1"/>
</dbReference>
<evidence type="ECO:0008006" key="7">
    <source>
        <dbReference type="Google" id="ProtNLM"/>
    </source>
</evidence>
<keyword evidence="2" id="KW-0233">DNA recombination</keyword>
<evidence type="ECO:0000259" key="5">
    <source>
        <dbReference type="PROSITE" id="PS51900"/>
    </source>
</evidence>
<dbReference type="InterPro" id="IPR010998">
    <property type="entry name" value="Integrase_recombinase_N"/>
</dbReference>
<dbReference type="GO" id="GO:0003677">
    <property type="term" value="F:DNA binding"/>
    <property type="evidence" value="ECO:0007669"/>
    <property type="project" value="UniProtKB-KW"/>
</dbReference>
<gene>
    <name evidence="6" type="ORF">g.89094</name>
</gene>
<dbReference type="InterPro" id="IPR044068">
    <property type="entry name" value="CB"/>
</dbReference>
<dbReference type="InterPro" id="IPR011010">
    <property type="entry name" value="DNA_brk_join_enz"/>
</dbReference>
<evidence type="ECO:0000256" key="3">
    <source>
        <dbReference type="SAM" id="MobiDB-lite"/>
    </source>
</evidence>
<dbReference type="InterPro" id="IPR013762">
    <property type="entry name" value="Integrase-like_cat_sf"/>
</dbReference>
<dbReference type="GO" id="GO:0006310">
    <property type="term" value="P:DNA recombination"/>
    <property type="evidence" value="ECO:0007669"/>
    <property type="project" value="UniProtKB-KW"/>
</dbReference>
<dbReference type="EMBL" id="GDHC01014113">
    <property type="protein sequence ID" value="JAQ04516.1"/>
    <property type="molecule type" value="Transcribed_RNA"/>
</dbReference>
<feature type="compositionally biased region" description="Polar residues" evidence="3">
    <location>
        <begin position="183"/>
        <end position="208"/>
    </location>
</feature>
<keyword evidence="1" id="KW-0238">DNA-binding</keyword>
<dbReference type="GO" id="GO:0015074">
    <property type="term" value="P:DNA integration"/>
    <property type="evidence" value="ECO:0007669"/>
    <property type="project" value="InterPro"/>
</dbReference>
<accession>A0A146LBF3</accession>
<protein>
    <recommendedName>
        <fullName evidence="7">Tyr recombinase domain-containing protein</fullName>
    </recommendedName>
</protein>
<dbReference type="PANTHER" id="PTHR35617:SF3">
    <property type="entry name" value="CORE-BINDING (CB) DOMAIN-CONTAINING PROTEIN"/>
    <property type="match status" value="1"/>
</dbReference>
<feature type="region of interest" description="Disordered" evidence="3">
    <location>
        <begin position="150"/>
        <end position="217"/>
    </location>
</feature>
<dbReference type="AlphaFoldDB" id="A0A146LBF3"/>
<reference evidence="6" key="1">
    <citation type="journal article" date="2016" name="Gigascience">
        <title>De novo construction of an expanded transcriptome assembly for the western tarnished plant bug, Lygus hesperus.</title>
        <authorList>
            <person name="Tassone E.E."/>
            <person name="Geib S.M."/>
            <person name="Hall B."/>
            <person name="Fabrick J.A."/>
            <person name="Brent C.S."/>
            <person name="Hull J.J."/>
        </authorList>
    </citation>
    <scope>NUCLEOTIDE SEQUENCE</scope>
</reference>